<dbReference type="GO" id="GO:0006207">
    <property type="term" value="P:'de novo' pyrimidine nucleobase biosynthetic process"/>
    <property type="evidence" value="ECO:0007669"/>
    <property type="project" value="TreeGrafter"/>
</dbReference>
<dbReference type="InterPro" id="IPR012135">
    <property type="entry name" value="Dihydroorotate_DH_1_2"/>
</dbReference>
<dbReference type="PANTHER" id="PTHR48109">
    <property type="entry name" value="DIHYDROOROTATE DEHYDROGENASE (QUINONE), MITOCHONDRIAL-RELATED"/>
    <property type="match status" value="1"/>
</dbReference>
<evidence type="ECO:0000259" key="8">
    <source>
        <dbReference type="Pfam" id="PF01180"/>
    </source>
</evidence>
<evidence type="ECO:0000256" key="1">
    <source>
        <dbReference type="ARBA" id="ARBA00001917"/>
    </source>
</evidence>
<dbReference type="InterPro" id="IPR013785">
    <property type="entry name" value="Aldolase_TIM"/>
</dbReference>
<gene>
    <name evidence="9" type="ORF">BDZ94DRAFT_1274773</name>
</gene>
<feature type="domain" description="Dihydroorotate dehydrogenase catalytic" evidence="8">
    <location>
        <begin position="3"/>
        <end position="327"/>
    </location>
</feature>
<dbReference type="GO" id="GO:0006222">
    <property type="term" value="P:UMP biosynthetic process"/>
    <property type="evidence" value="ECO:0007669"/>
    <property type="project" value="InterPro"/>
</dbReference>
<comment type="pathway">
    <text evidence="2">Pyrimidine metabolism; UMP biosynthesis via de novo pathway.</text>
</comment>
<dbReference type="GO" id="GO:0005737">
    <property type="term" value="C:cytoplasm"/>
    <property type="evidence" value="ECO:0007669"/>
    <property type="project" value="InterPro"/>
</dbReference>
<dbReference type="InterPro" id="IPR050074">
    <property type="entry name" value="DHO_dehydrogenase"/>
</dbReference>
<dbReference type="PIRSF" id="PIRSF000164">
    <property type="entry name" value="DHO_oxidase"/>
    <property type="match status" value="1"/>
</dbReference>
<evidence type="ECO:0000256" key="2">
    <source>
        <dbReference type="ARBA" id="ARBA00004725"/>
    </source>
</evidence>
<keyword evidence="10" id="KW-1185">Reference proteome</keyword>
<dbReference type="OrthoDB" id="14784at2759"/>
<dbReference type="Gene3D" id="2.30.26.10">
    <property type="entry name" value="Dihydroorotate Dehydrogenase A, chain A, domain 2"/>
    <property type="match status" value="1"/>
</dbReference>
<accession>A0A9P5XU70</accession>
<evidence type="ECO:0000256" key="7">
    <source>
        <dbReference type="ARBA" id="ARBA00031623"/>
    </source>
</evidence>
<comment type="caution">
    <text evidence="9">The sequence shown here is derived from an EMBL/GenBank/DDBJ whole genome shotgun (WGS) entry which is preliminary data.</text>
</comment>
<evidence type="ECO:0000256" key="4">
    <source>
        <dbReference type="ARBA" id="ARBA00022643"/>
    </source>
</evidence>
<comment type="cofactor">
    <cofactor evidence="1">
        <name>FMN</name>
        <dbReference type="ChEBI" id="CHEBI:58210"/>
    </cofactor>
</comment>
<keyword evidence="4" id="KW-0288">FMN</keyword>
<keyword evidence="5" id="KW-0665">Pyrimidine biosynthesis</keyword>
<protein>
    <recommendedName>
        <fullName evidence="7">Dihydroorotate oxidase</fullName>
    </recommendedName>
</protein>
<reference evidence="9" key="1">
    <citation type="submission" date="2020-11" db="EMBL/GenBank/DDBJ databases">
        <authorList>
            <consortium name="DOE Joint Genome Institute"/>
            <person name="Ahrendt S."/>
            <person name="Riley R."/>
            <person name="Andreopoulos W."/>
            <person name="Labutti K."/>
            <person name="Pangilinan J."/>
            <person name="Ruiz-Duenas F.J."/>
            <person name="Barrasa J.M."/>
            <person name="Sanchez-Garcia M."/>
            <person name="Camarero S."/>
            <person name="Miyauchi S."/>
            <person name="Serrano A."/>
            <person name="Linde D."/>
            <person name="Babiker R."/>
            <person name="Drula E."/>
            <person name="Ayuso-Fernandez I."/>
            <person name="Pacheco R."/>
            <person name="Padilla G."/>
            <person name="Ferreira P."/>
            <person name="Barriuso J."/>
            <person name="Kellner H."/>
            <person name="Castanera R."/>
            <person name="Alfaro M."/>
            <person name="Ramirez L."/>
            <person name="Pisabarro A.G."/>
            <person name="Kuo A."/>
            <person name="Tritt A."/>
            <person name="Lipzen A."/>
            <person name="He G."/>
            <person name="Yan M."/>
            <person name="Ng V."/>
            <person name="Cullen D."/>
            <person name="Martin F."/>
            <person name="Rosso M.-N."/>
            <person name="Henrissat B."/>
            <person name="Hibbett D."/>
            <person name="Martinez A.T."/>
            <person name="Grigoriev I.V."/>
        </authorList>
    </citation>
    <scope>NUCLEOTIDE SEQUENCE</scope>
    <source>
        <strain evidence="9">CBS 247.69</strain>
    </source>
</reference>
<keyword evidence="3" id="KW-0285">Flavoprotein</keyword>
<evidence type="ECO:0000256" key="5">
    <source>
        <dbReference type="ARBA" id="ARBA00022975"/>
    </source>
</evidence>
<dbReference type="InterPro" id="IPR023359">
    <property type="entry name" value="Dihydro_DH_chainA_dom2"/>
</dbReference>
<dbReference type="InterPro" id="IPR005720">
    <property type="entry name" value="Dihydroorotate_DH_cat"/>
</dbReference>
<evidence type="ECO:0000256" key="6">
    <source>
        <dbReference type="ARBA" id="ARBA00023002"/>
    </source>
</evidence>
<dbReference type="Proteomes" id="UP000807353">
    <property type="component" value="Unassembled WGS sequence"/>
</dbReference>
<dbReference type="AlphaFoldDB" id="A0A9P5XU70"/>
<dbReference type="GO" id="GO:0004152">
    <property type="term" value="F:dihydroorotate dehydrogenase activity"/>
    <property type="evidence" value="ECO:0007669"/>
    <property type="project" value="InterPro"/>
</dbReference>
<evidence type="ECO:0000313" key="10">
    <source>
        <dbReference type="Proteomes" id="UP000807353"/>
    </source>
</evidence>
<proteinExistence type="predicted"/>
<keyword evidence="6" id="KW-0560">Oxidoreductase</keyword>
<evidence type="ECO:0000313" key="9">
    <source>
        <dbReference type="EMBL" id="KAF9456809.1"/>
    </source>
</evidence>
<evidence type="ECO:0000256" key="3">
    <source>
        <dbReference type="ARBA" id="ARBA00022630"/>
    </source>
</evidence>
<organism evidence="9 10">
    <name type="scientific">Collybia nuda</name>
    <dbReference type="NCBI Taxonomy" id="64659"/>
    <lineage>
        <taxon>Eukaryota</taxon>
        <taxon>Fungi</taxon>
        <taxon>Dikarya</taxon>
        <taxon>Basidiomycota</taxon>
        <taxon>Agaricomycotina</taxon>
        <taxon>Agaricomycetes</taxon>
        <taxon>Agaricomycetidae</taxon>
        <taxon>Agaricales</taxon>
        <taxon>Tricholomatineae</taxon>
        <taxon>Clitocybaceae</taxon>
        <taxon>Collybia</taxon>
    </lineage>
</organism>
<dbReference type="PANTHER" id="PTHR48109:SF1">
    <property type="entry name" value="DIHYDROOROTATE DEHYDROGENASE (FUMARATE)"/>
    <property type="match status" value="1"/>
</dbReference>
<sequence>MVKINTIDISPPLINSSCAWSSDLRQLQELYDSSYTGAVTTRTATLSGFKEDASHTVAFSSSTLTSINSYGYSPHPLEAYLSWIDTILTSHSSEVPARKPFIISITSSDPTTLRLMVQAIQRFRARIDGDGSHSGQSAIAVELNTSCPNIPNSPPTGYTFSSLVPLLEVLRDEYAHDQTLTIGLKLPPFVYREQFLGVLEGINTLCISSGDGGTDKCPFAFFTCTNTLGNTLMFPEQASPAGSPEASPFAVPTALGGLAGESLHALSLGNVYTFGQLLREHDRLKGIKIIGVGGVTTKEAADRMRRAGADIVGCATVFGKEGARAFEILTN</sequence>
<dbReference type="EMBL" id="MU150402">
    <property type="protein sequence ID" value="KAF9456809.1"/>
    <property type="molecule type" value="Genomic_DNA"/>
</dbReference>
<dbReference type="Pfam" id="PF01180">
    <property type="entry name" value="DHO_dh"/>
    <property type="match status" value="1"/>
</dbReference>
<dbReference type="Gene3D" id="3.20.20.70">
    <property type="entry name" value="Aldolase class I"/>
    <property type="match status" value="1"/>
</dbReference>
<name>A0A9P5XU70_9AGAR</name>
<dbReference type="SUPFAM" id="SSF51395">
    <property type="entry name" value="FMN-linked oxidoreductases"/>
    <property type="match status" value="1"/>
</dbReference>